<reference evidence="4 5" key="1">
    <citation type="submission" date="2023-08" db="EMBL/GenBank/DDBJ databases">
        <authorList>
            <person name="Joshi A."/>
            <person name="Thite S."/>
        </authorList>
    </citation>
    <scope>NUCLEOTIDE SEQUENCE [LARGE SCALE GENOMIC DNA]</scope>
    <source>
        <strain evidence="4 5">AC40</strain>
    </source>
</reference>
<dbReference type="EMBL" id="JAUZVZ010000004">
    <property type="protein sequence ID" value="MDP4535344.1"/>
    <property type="molecule type" value="Genomic_DNA"/>
</dbReference>
<feature type="domain" description="Response regulatory" evidence="3">
    <location>
        <begin position="20"/>
        <end position="139"/>
    </location>
</feature>
<evidence type="ECO:0000259" key="3">
    <source>
        <dbReference type="PROSITE" id="PS50110"/>
    </source>
</evidence>
<dbReference type="SUPFAM" id="SSF52172">
    <property type="entry name" value="CheY-like"/>
    <property type="match status" value="1"/>
</dbReference>
<evidence type="ECO:0000256" key="2">
    <source>
        <dbReference type="PROSITE-ProRule" id="PRU00169"/>
    </source>
</evidence>
<keyword evidence="1 2" id="KW-0597">Phosphoprotein</keyword>
<evidence type="ECO:0000256" key="1">
    <source>
        <dbReference type="ARBA" id="ARBA00022553"/>
    </source>
</evidence>
<protein>
    <submittedName>
        <fullName evidence="4">Response regulator</fullName>
    </submittedName>
</protein>
<dbReference type="PROSITE" id="PS50110">
    <property type="entry name" value="RESPONSE_REGULATORY"/>
    <property type="match status" value="1"/>
</dbReference>
<dbReference type="InterPro" id="IPR001789">
    <property type="entry name" value="Sig_transdc_resp-reg_receiver"/>
</dbReference>
<name>A0ABT9GWV0_9GAMM</name>
<dbReference type="Gene3D" id="3.40.50.2300">
    <property type="match status" value="1"/>
</dbReference>
<dbReference type="PANTHER" id="PTHR44591">
    <property type="entry name" value="STRESS RESPONSE REGULATOR PROTEIN 1"/>
    <property type="match status" value="1"/>
</dbReference>
<accession>A0ABT9GWV0</accession>
<dbReference type="Proteomes" id="UP001231616">
    <property type="component" value="Unassembled WGS sequence"/>
</dbReference>
<dbReference type="RefSeq" id="WP_305892607.1">
    <property type="nucleotide sequence ID" value="NZ_JAUZVZ010000004.1"/>
</dbReference>
<evidence type="ECO:0000313" key="5">
    <source>
        <dbReference type="Proteomes" id="UP001231616"/>
    </source>
</evidence>
<dbReference type="PANTHER" id="PTHR44591:SF3">
    <property type="entry name" value="RESPONSE REGULATORY DOMAIN-CONTAINING PROTEIN"/>
    <property type="match status" value="1"/>
</dbReference>
<gene>
    <name evidence="4" type="ORF">Q3O60_03975</name>
</gene>
<comment type="caution">
    <text evidence="4">The sequence shown here is derived from an EMBL/GenBank/DDBJ whole genome shotgun (WGS) entry which is preliminary data.</text>
</comment>
<keyword evidence="5" id="KW-1185">Reference proteome</keyword>
<evidence type="ECO:0000313" key="4">
    <source>
        <dbReference type="EMBL" id="MDP4535344.1"/>
    </source>
</evidence>
<dbReference type="SMART" id="SM00448">
    <property type="entry name" value="REC"/>
    <property type="match status" value="1"/>
</dbReference>
<feature type="modified residue" description="4-aspartylphosphate" evidence="2">
    <location>
        <position position="70"/>
    </location>
</feature>
<dbReference type="InterPro" id="IPR011006">
    <property type="entry name" value="CheY-like_superfamily"/>
</dbReference>
<organism evidence="4 5">
    <name type="scientific">Alkalimonas collagenimarina</name>
    <dbReference type="NCBI Taxonomy" id="400390"/>
    <lineage>
        <taxon>Bacteria</taxon>
        <taxon>Pseudomonadati</taxon>
        <taxon>Pseudomonadota</taxon>
        <taxon>Gammaproteobacteria</taxon>
        <taxon>Alkalimonas</taxon>
    </lineage>
</organism>
<dbReference type="Pfam" id="PF00072">
    <property type="entry name" value="Response_reg"/>
    <property type="match status" value="1"/>
</dbReference>
<sequence length="336" mass="38486">MVKGNNYFTEAGIMLKRSFNVLVVDDVVLMCDFLHGAVNRLANCRAIKALDGKTALDVLETETIDMLITDLEIKAPDGLELIKRIRSGTLPTAHDIPIIIFSGNAYLEQVQQGIAYDVNDFLVKPMSIDALGKKVSHFLVHDKFIQPAVHYEAMYRQEQKQPKAPEKGSSHKISASIVLNDPQKKDEYKPAQEDVEEAKTEEDFLSWPDNSTTGIYQLDRRLKKLAFDLSCFHNVFVKNCKLIALETERKRACGSIDYLNYIVKNLKKRERRLDFWQKFDLQLSKLNKLAAQLQSANLRHNSLILDLLKKLSYWWSQTISRPLVQRIDDGSEKTDE</sequence>
<dbReference type="InterPro" id="IPR050595">
    <property type="entry name" value="Bact_response_regulator"/>
</dbReference>
<proteinExistence type="predicted"/>